<keyword evidence="4" id="KW-1185">Reference proteome</keyword>
<accession>A0A4Z0GQ01</accession>
<name>A0A4Z0GQ01_9BACL</name>
<dbReference type="SUPFAM" id="SSF141371">
    <property type="entry name" value="PilZ domain-like"/>
    <property type="match status" value="2"/>
</dbReference>
<protein>
    <submittedName>
        <fullName evidence="3">Pilus assembly protein PilZ</fullName>
    </submittedName>
</protein>
<dbReference type="RefSeq" id="WP_135348521.1">
    <property type="nucleotide sequence ID" value="NZ_SRJD01000009.1"/>
</dbReference>
<dbReference type="AlphaFoldDB" id="A0A4Z0GQ01"/>
<evidence type="ECO:0000313" key="3">
    <source>
        <dbReference type="EMBL" id="TGA98141.1"/>
    </source>
</evidence>
<dbReference type="EMBL" id="SRJD01000009">
    <property type="protein sequence ID" value="TGA98141.1"/>
    <property type="molecule type" value="Genomic_DNA"/>
</dbReference>
<evidence type="ECO:0000259" key="2">
    <source>
        <dbReference type="Pfam" id="PF12945"/>
    </source>
</evidence>
<gene>
    <name evidence="3" type="ORF">E4665_09320</name>
</gene>
<dbReference type="InterPro" id="IPR009926">
    <property type="entry name" value="T3SS_YcgR_PilZN"/>
</dbReference>
<dbReference type="Pfam" id="PF07238">
    <property type="entry name" value="PilZ"/>
    <property type="match status" value="1"/>
</dbReference>
<dbReference type="Pfam" id="PF12945">
    <property type="entry name" value="PilZNR"/>
    <property type="match status" value="1"/>
</dbReference>
<dbReference type="OrthoDB" id="1951449at2"/>
<reference evidence="3 4" key="1">
    <citation type="journal article" date="2015" name="Int. J. Syst. Evol. Microbiol.">
        <title>Sporolactobacillus shoreae sp. nov. and Sporolactobacillus spathodeae sp. nov., two spore-forming lactic acid bacteria isolated from tree barks in Thailand.</title>
        <authorList>
            <person name="Thamacharoensuk T."/>
            <person name="Kitahara M."/>
            <person name="Ohkuma M."/>
            <person name="Thongchul N."/>
            <person name="Tanasupawat S."/>
        </authorList>
    </citation>
    <scope>NUCLEOTIDE SEQUENCE [LARGE SCALE GENOMIC DNA]</scope>
    <source>
        <strain evidence="3 4">BK92</strain>
    </source>
</reference>
<feature type="domain" description="PilZ" evidence="1">
    <location>
        <begin position="99"/>
        <end position="209"/>
    </location>
</feature>
<dbReference type="GO" id="GO:0035438">
    <property type="term" value="F:cyclic-di-GMP binding"/>
    <property type="evidence" value="ECO:0007669"/>
    <property type="project" value="InterPro"/>
</dbReference>
<proteinExistence type="predicted"/>
<dbReference type="Gene3D" id="2.40.10.220">
    <property type="entry name" value="predicted glycosyltransferase like domains"/>
    <property type="match status" value="1"/>
</dbReference>
<evidence type="ECO:0000313" key="4">
    <source>
        <dbReference type="Proteomes" id="UP000298347"/>
    </source>
</evidence>
<organism evidence="3 4">
    <name type="scientific">Sporolactobacillus shoreae</name>
    <dbReference type="NCBI Taxonomy" id="1465501"/>
    <lineage>
        <taxon>Bacteria</taxon>
        <taxon>Bacillati</taxon>
        <taxon>Bacillota</taxon>
        <taxon>Bacilli</taxon>
        <taxon>Bacillales</taxon>
        <taxon>Sporolactobacillaceae</taxon>
        <taxon>Sporolactobacillus</taxon>
    </lineage>
</organism>
<dbReference type="Proteomes" id="UP000298347">
    <property type="component" value="Unassembled WGS sequence"/>
</dbReference>
<evidence type="ECO:0000259" key="1">
    <source>
        <dbReference type="Pfam" id="PF07238"/>
    </source>
</evidence>
<feature type="domain" description="Type III secretion system flagellar brake protein YcgR PilZN" evidence="2">
    <location>
        <begin position="4"/>
        <end position="89"/>
    </location>
</feature>
<comment type="caution">
    <text evidence="3">The sequence shown here is derived from an EMBL/GenBank/DDBJ whole genome shotgun (WGS) entry which is preliminary data.</text>
</comment>
<sequence>MLLKIGETLILELTEDNGSVQRFRCKIAELRENEILIDYPIDETTGKTAIFLNGALMMANYVVDNHVFRFRTEFLHRVPGNVPLMLLKYEGEEGLERIQRRNFVRVDASLDIAVHSSDNLFRPFVTLTSDIGGGGVLVLLPEGTEISEGETVDMWICFASSSSRNQYLKIKGEIVRIFIDKLSHIKKASIEFFIDNEKERQPIIRFCFEKQLESRKKLLEWEMDHQH</sequence>
<dbReference type="InterPro" id="IPR009875">
    <property type="entry name" value="PilZ_domain"/>
</dbReference>